<dbReference type="PANTHER" id="PTHR43877">
    <property type="entry name" value="AMINOALKYLPHOSPHONATE N-ACETYLTRANSFERASE-RELATED-RELATED"/>
    <property type="match status" value="1"/>
</dbReference>
<dbReference type="Proteomes" id="UP000509346">
    <property type="component" value="Chromosome"/>
</dbReference>
<dbReference type="InterPro" id="IPR050832">
    <property type="entry name" value="Bact_Acetyltransf"/>
</dbReference>
<keyword evidence="1 4" id="KW-0808">Transferase</keyword>
<accession>A0A7D5P893</accession>
<evidence type="ECO:0000259" key="3">
    <source>
        <dbReference type="PROSITE" id="PS51186"/>
    </source>
</evidence>
<dbReference type="Pfam" id="PF13673">
    <property type="entry name" value="Acetyltransf_10"/>
    <property type="match status" value="1"/>
</dbReference>
<keyword evidence="2" id="KW-0012">Acyltransferase</keyword>
<keyword evidence="5" id="KW-1185">Reference proteome</keyword>
<dbReference type="RefSeq" id="WP_179918426.1">
    <property type="nucleotide sequence ID" value="NZ_CP058909.1"/>
</dbReference>
<dbReference type="PROSITE" id="PS51186">
    <property type="entry name" value="GNAT"/>
    <property type="match status" value="1"/>
</dbReference>
<gene>
    <name evidence="4" type="ORF">HZS54_17830</name>
</gene>
<protein>
    <submittedName>
        <fullName evidence="4">GNAT family N-acetyltransferase</fullName>
    </submittedName>
</protein>
<sequence length="147" mass="16221">MSIDVRVAEGEADREAVLAVRREVFIEEQGVPEDIEMDGKDDEAIHFVALDGDSADDEPVGAARLREVEPGVGKVERVAVVADRRGEGLGRALMDRLEATAADRGIDRLVMHAQTHVEAFYRRLGYETTSDVFEEAGIDHVEMEKSL</sequence>
<dbReference type="KEGG" id="hpel:HZS54_17830"/>
<organism evidence="4 5">
    <name type="scientific">Halosimplex pelagicum</name>
    <dbReference type="NCBI Taxonomy" id="869886"/>
    <lineage>
        <taxon>Archaea</taxon>
        <taxon>Methanobacteriati</taxon>
        <taxon>Methanobacteriota</taxon>
        <taxon>Stenosarchaea group</taxon>
        <taxon>Halobacteria</taxon>
        <taxon>Halobacteriales</taxon>
        <taxon>Haloarculaceae</taxon>
        <taxon>Halosimplex</taxon>
    </lineage>
</organism>
<name>A0A7D5P893_9EURY</name>
<dbReference type="InterPro" id="IPR000182">
    <property type="entry name" value="GNAT_dom"/>
</dbReference>
<reference evidence="4 5" key="1">
    <citation type="submission" date="2020-07" db="EMBL/GenBank/DDBJ databases">
        <title>Halosimplex litoreum sp. nov. and Halosimplex rubrum sp. nov., isolated from different salt environments.</title>
        <authorList>
            <person name="Cui H."/>
        </authorList>
    </citation>
    <scope>NUCLEOTIDE SEQUENCE [LARGE SCALE GENOMIC DNA]</scope>
    <source>
        <strain evidence="4 5">R2</strain>
    </source>
</reference>
<dbReference type="Gene3D" id="3.40.630.30">
    <property type="match status" value="1"/>
</dbReference>
<evidence type="ECO:0000313" key="4">
    <source>
        <dbReference type="EMBL" id="QLH83377.1"/>
    </source>
</evidence>
<dbReference type="EMBL" id="CP058909">
    <property type="protein sequence ID" value="QLH83377.1"/>
    <property type="molecule type" value="Genomic_DNA"/>
</dbReference>
<dbReference type="OrthoDB" id="111868at2157"/>
<evidence type="ECO:0000256" key="2">
    <source>
        <dbReference type="ARBA" id="ARBA00023315"/>
    </source>
</evidence>
<feature type="domain" description="N-acetyltransferase" evidence="3">
    <location>
        <begin position="3"/>
        <end position="147"/>
    </location>
</feature>
<dbReference type="AlphaFoldDB" id="A0A7D5P893"/>
<dbReference type="GeneID" id="56084489"/>
<dbReference type="InterPro" id="IPR016181">
    <property type="entry name" value="Acyl_CoA_acyltransferase"/>
</dbReference>
<proteinExistence type="predicted"/>
<dbReference type="SUPFAM" id="SSF55729">
    <property type="entry name" value="Acyl-CoA N-acyltransferases (Nat)"/>
    <property type="match status" value="1"/>
</dbReference>
<dbReference type="CDD" id="cd04301">
    <property type="entry name" value="NAT_SF"/>
    <property type="match status" value="1"/>
</dbReference>
<evidence type="ECO:0000313" key="5">
    <source>
        <dbReference type="Proteomes" id="UP000509346"/>
    </source>
</evidence>
<dbReference type="GO" id="GO:0016747">
    <property type="term" value="F:acyltransferase activity, transferring groups other than amino-acyl groups"/>
    <property type="evidence" value="ECO:0007669"/>
    <property type="project" value="InterPro"/>
</dbReference>
<dbReference type="PANTHER" id="PTHR43877:SF2">
    <property type="entry name" value="AMINOALKYLPHOSPHONATE N-ACETYLTRANSFERASE-RELATED"/>
    <property type="match status" value="1"/>
</dbReference>
<evidence type="ECO:0000256" key="1">
    <source>
        <dbReference type="ARBA" id="ARBA00022679"/>
    </source>
</evidence>